<name>A0ABM3PBH0_ACIJB</name>
<dbReference type="RefSeq" id="XP_053069016.1">
    <property type="nucleotide sequence ID" value="XM_053213041.1"/>
</dbReference>
<proteinExistence type="inferred from homology"/>
<evidence type="ECO:0000256" key="3">
    <source>
        <dbReference type="ARBA" id="ARBA00009736"/>
    </source>
</evidence>
<evidence type="ECO:0000313" key="9">
    <source>
        <dbReference type="RefSeq" id="XP_053069016.1"/>
    </source>
</evidence>
<protein>
    <recommendedName>
        <fullName evidence="5 7">Phosphomannomutase</fullName>
        <ecNumber evidence="5 7">5.4.2.8</ecNumber>
    </recommendedName>
</protein>
<comment type="subcellular location">
    <subcellularLocation>
        <location evidence="1 7">Cytoplasm</location>
    </subcellularLocation>
</comment>
<dbReference type="PANTHER" id="PTHR10466:SF2">
    <property type="entry name" value="PHOSPHOMANNOMUTASE 2"/>
    <property type="match status" value="1"/>
</dbReference>
<organism evidence="8 9">
    <name type="scientific">Acinonyx jubatus</name>
    <name type="common">Cheetah</name>
    <dbReference type="NCBI Taxonomy" id="32536"/>
    <lineage>
        <taxon>Eukaryota</taxon>
        <taxon>Metazoa</taxon>
        <taxon>Chordata</taxon>
        <taxon>Craniata</taxon>
        <taxon>Vertebrata</taxon>
        <taxon>Euteleostomi</taxon>
        <taxon>Mammalia</taxon>
        <taxon>Eutheria</taxon>
        <taxon>Laurasiatheria</taxon>
        <taxon>Carnivora</taxon>
        <taxon>Feliformia</taxon>
        <taxon>Felidae</taxon>
        <taxon>Felinae</taxon>
        <taxon>Acinonyx</taxon>
    </lineage>
</organism>
<evidence type="ECO:0000313" key="8">
    <source>
        <dbReference type="Proteomes" id="UP001652583"/>
    </source>
</evidence>
<keyword evidence="6 7" id="KW-0413">Isomerase</keyword>
<evidence type="ECO:0000256" key="1">
    <source>
        <dbReference type="ARBA" id="ARBA00004496"/>
    </source>
</evidence>
<evidence type="ECO:0000256" key="6">
    <source>
        <dbReference type="ARBA" id="ARBA00023235"/>
    </source>
</evidence>
<dbReference type="CDD" id="cd02585">
    <property type="entry name" value="HAD_PMM"/>
    <property type="match status" value="1"/>
</dbReference>
<dbReference type="SUPFAM" id="SSF56784">
    <property type="entry name" value="HAD-like"/>
    <property type="match status" value="1"/>
</dbReference>
<dbReference type="InterPro" id="IPR036412">
    <property type="entry name" value="HAD-like_sf"/>
</dbReference>
<keyword evidence="8" id="KW-1185">Reference proteome</keyword>
<dbReference type="NCBIfam" id="TIGR01484">
    <property type="entry name" value="HAD-SF-IIB"/>
    <property type="match status" value="1"/>
</dbReference>
<gene>
    <name evidence="9" type="primary">PMM2</name>
</gene>
<dbReference type="InterPro" id="IPR005002">
    <property type="entry name" value="PMM"/>
</dbReference>
<evidence type="ECO:0000256" key="2">
    <source>
        <dbReference type="ARBA" id="ARBA00004699"/>
    </source>
</evidence>
<evidence type="ECO:0000256" key="4">
    <source>
        <dbReference type="ARBA" id="ARBA00011738"/>
    </source>
</evidence>
<dbReference type="Pfam" id="PF03332">
    <property type="entry name" value="PMM"/>
    <property type="match status" value="1"/>
</dbReference>
<comment type="similarity">
    <text evidence="3 7">Belongs to the eukaryotic PMM family.</text>
</comment>
<comment type="catalytic activity">
    <reaction evidence="7">
        <text>alpha-D-mannose 1-phosphate = D-mannose 6-phosphate</text>
        <dbReference type="Rhea" id="RHEA:11140"/>
        <dbReference type="ChEBI" id="CHEBI:58409"/>
        <dbReference type="ChEBI" id="CHEBI:58735"/>
        <dbReference type="EC" id="5.4.2.8"/>
    </reaction>
</comment>
<dbReference type="EC" id="5.4.2.8" evidence="5 7"/>
<reference evidence="9" key="1">
    <citation type="submission" date="2025-08" db="UniProtKB">
        <authorList>
            <consortium name="RefSeq"/>
        </authorList>
    </citation>
    <scope>IDENTIFICATION</scope>
    <source>
        <tissue evidence="9">Blood</tissue>
    </source>
</reference>
<dbReference type="InterPro" id="IPR023214">
    <property type="entry name" value="HAD_sf"/>
</dbReference>
<comment type="pathway">
    <text evidence="2 7">Nucleotide-sugar biosynthesis; GDP-alpha-D-mannose biosynthesis; alpha-D-mannose 1-phosphate from D-fructose 6-phosphate: step 2/2.</text>
</comment>
<dbReference type="GeneID" id="106971800"/>
<comment type="function">
    <text evidence="7">Involved in the synthesis of the GDP-mannose and dolichol-phosphate-mannose required for a number of critical mannosyl transfer reactions.</text>
</comment>
<dbReference type="PANTHER" id="PTHR10466">
    <property type="entry name" value="PHOSPHOMANNOMUTASE"/>
    <property type="match status" value="1"/>
</dbReference>
<keyword evidence="7" id="KW-0963">Cytoplasm</keyword>
<evidence type="ECO:0000256" key="5">
    <source>
        <dbReference type="ARBA" id="ARBA00012730"/>
    </source>
</evidence>
<dbReference type="Proteomes" id="UP001652583">
    <property type="component" value="Chromosome E3"/>
</dbReference>
<dbReference type="InterPro" id="IPR006379">
    <property type="entry name" value="HAD-SF_hydro_IIB"/>
</dbReference>
<dbReference type="Gene3D" id="3.40.50.1000">
    <property type="entry name" value="HAD superfamily/HAD-like"/>
    <property type="match status" value="1"/>
</dbReference>
<sequence length="304" mass="34280">MAASGPALCLFDVDGTLTAPRQKITKEMDGFLQNLRRKIKIGVVGGSDFEKVQEQLGSDVVEKYDYVFPENGLVAYKDGKLLCKQNIQGHLGEALIQDLINYCLSYIAKIKLPRKRGTFIEFRNGMLNVSPIGRSCSQEERMEFHELDKKENIRQKFVADLRKEFAGKGITFSIGIVHADGPQERVARSALTSFLMDGTRGTAWDMWKKTAIRPSISSETKPCHWADPRRRWSRLYPPVRGKGRHTAAGWGRTLPIRRRGLTTSTRWSVHTAERPTAVEIADVDPSLGFFSQLSPVKYKTVHVT</sequence>
<comment type="subunit">
    <text evidence="4 7">Homodimer.</text>
</comment>
<evidence type="ECO:0000256" key="7">
    <source>
        <dbReference type="RuleBase" id="RU361118"/>
    </source>
</evidence>
<accession>A0ABM3PBH0</accession>